<dbReference type="GO" id="GO:0048364">
    <property type="term" value="P:root development"/>
    <property type="evidence" value="ECO:0007669"/>
    <property type="project" value="EnsemblPlants"/>
</dbReference>
<dbReference type="Proteomes" id="UP000244005">
    <property type="component" value="Unassembled WGS sequence"/>
</dbReference>
<dbReference type="OMA" id="CCESKPA"/>
<dbReference type="PANTHER" id="PTHR13073">
    <property type="entry name" value="BLOC-1 COMPLEX SUBUNIT 1"/>
    <property type="match status" value="1"/>
</dbReference>
<sequence length="132" mass="14802">MAGALDASFAHMMQQHSIRNVVLANRLEKSKKEALSAATEVAGLLVDSVNGGVHESFINEKRIEMEARALAATVQRFTQTTTQWLTVFHNFDSALKEIGDFENWIKVMEYDCESVGKALNYITQGKRKEPIK</sequence>
<dbReference type="PANTHER" id="PTHR13073:SF0">
    <property type="entry name" value="BIOGENESIS OF LYSOSOME-RELATED ORGANELLES COMPLEX 1 SUBUNIT 1"/>
    <property type="match status" value="1"/>
</dbReference>
<gene>
    <name evidence="3" type="ORF">MARPO_0069s0031</name>
</gene>
<dbReference type="InterPro" id="IPR009395">
    <property type="entry name" value="BLOC1S1"/>
</dbReference>
<dbReference type="GO" id="GO:0016197">
    <property type="term" value="P:endosomal transport"/>
    <property type="evidence" value="ECO:0000318"/>
    <property type="project" value="GO_Central"/>
</dbReference>
<dbReference type="OrthoDB" id="20018at2759"/>
<dbReference type="GO" id="GO:0005768">
    <property type="term" value="C:endosome"/>
    <property type="evidence" value="ECO:0007669"/>
    <property type="project" value="EnsemblPlants"/>
</dbReference>
<name>A0A2R6WPB6_MARPO</name>
<protein>
    <recommendedName>
        <fullName evidence="2">Biogenesis of lysosome-related organelles complex 1 subunit 1</fullName>
    </recommendedName>
</protein>
<dbReference type="AlphaFoldDB" id="A0A2R6WPB6"/>
<keyword evidence="4" id="KW-1185">Reference proteome</keyword>
<evidence type="ECO:0000313" key="3">
    <source>
        <dbReference type="EMBL" id="PTQ35686.1"/>
    </source>
</evidence>
<evidence type="ECO:0000256" key="1">
    <source>
        <dbReference type="ARBA" id="ARBA00007133"/>
    </source>
</evidence>
<accession>A0A2R6WPB6</accession>
<dbReference type="GO" id="GO:0031083">
    <property type="term" value="C:BLOC-1 complex"/>
    <property type="evidence" value="ECO:0000318"/>
    <property type="project" value="GO_Central"/>
</dbReference>
<dbReference type="Pfam" id="PF06320">
    <property type="entry name" value="GCN5L1"/>
    <property type="match status" value="1"/>
</dbReference>
<reference evidence="4" key="1">
    <citation type="journal article" date="2017" name="Cell">
        <title>Insights into land plant evolution garnered from the Marchantia polymorpha genome.</title>
        <authorList>
            <person name="Bowman J.L."/>
            <person name="Kohchi T."/>
            <person name="Yamato K.T."/>
            <person name="Jenkins J."/>
            <person name="Shu S."/>
            <person name="Ishizaki K."/>
            <person name="Yamaoka S."/>
            <person name="Nishihama R."/>
            <person name="Nakamura Y."/>
            <person name="Berger F."/>
            <person name="Adam C."/>
            <person name="Aki S.S."/>
            <person name="Althoff F."/>
            <person name="Araki T."/>
            <person name="Arteaga-Vazquez M.A."/>
            <person name="Balasubrmanian S."/>
            <person name="Barry K."/>
            <person name="Bauer D."/>
            <person name="Boehm C.R."/>
            <person name="Briginshaw L."/>
            <person name="Caballero-Perez J."/>
            <person name="Catarino B."/>
            <person name="Chen F."/>
            <person name="Chiyoda S."/>
            <person name="Chovatia M."/>
            <person name="Davies K.M."/>
            <person name="Delmans M."/>
            <person name="Demura T."/>
            <person name="Dierschke T."/>
            <person name="Dolan L."/>
            <person name="Dorantes-Acosta A.E."/>
            <person name="Eklund D.M."/>
            <person name="Florent S.N."/>
            <person name="Flores-Sandoval E."/>
            <person name="Fujiyama A."/>
            <person name="Fukuzawa H."/>
            <person name="Galik B."/>
            <person name="Grimanelli D."/>
            <person name="Grimwood J."/>
            <person name="Grossniklaus U."/>
            <person name="Hamada T."/>
            <person name="Haseloff J."/>
            <person name="Hetherington A.J."/>
            <person name="Higo A."/>
            <person name="Hirakawa Y."/>
            <person name="Hundley H.N."/>
            <person name="Ikeda Y."/>
            <person name="Inoue K."/>
            <person name="Inoue S.I."/>
            <person name="Ishida S."/>
            <person name="Jia Q."/>
            <person name="Kakita M."/>
            <person name="Kanazawa T."/>
            <person name="Kawai Y."/>
            <person name="Kawashima T."/>
            <person name="Kennedy M."/>
            <person name="Kinose K."/>
            <person name="Kinoshita T."/>
            <person name="Kohara Y."/>
            <person name="Koide E."/>
            <person name="Komatsu K."/>
            <person name="Kopischke S."/>
            <person name="Kubo M."/>
            <person name="Kyozuka J."/>
            <person name="Lagercrantz U."/>
            <person name="Lin S.S."/>
            <person name="Lindquist E."/>
            <person name="Lipzen A.M."/>
            <person name="Lu C.W."/>
            <person name="De Luna E."/>
            <person name="Martienssen R.A."/>
            <person name="Minamino N."/>
            <person name="Mizutani M."/>
            <person name="Mizutani M."/>
            <person name="Mochizuki N."/>
            <person name="Monte I."/>
            <person name="Mosher R."/>
            <person name="Nagasaki H."/>
            <person name="Nakagami H."/>
            <person name="Naramoto S."/>
            <person name="Nishitani K."/>
            <person name="Ohtani M."/>
            <person name="Okamoto T."/>
            <person name="Okumura M."/>
            <person name="Phillips J."/>
            <person name="Pollak B."/>
            <person name="Reinders A."/>
            <person name="Rovekamp M."/>
            <person name="Sano R."/>
            <person name="Sawa S."/>
            <person name="Schmid M.W."/>
            <person name="Shirakawa M."/>
            <person name="Solano R."/>
            <person name="Spunde A."/>
            <person name="Suetsugu N."/>
            <person name="Sugano S."/>
            <person name="Sugiyama A."/>
            <person name="Sun R."/>
            <person name="Suzuki Y."/>
            <person name="Takenaka M."/>
            <person name="Takezawa D."/>
            <person name="Tomogane H."/>
            <person name="Tsuzuki M."/>
            <person name="Ueda T."/>
            <person name="Umeda M."/>
            <person name="Ward J.M."/>
            <person name="Watanabe Y."/>
            <person name="Yazaki K."/>
            <person name="Yokoyama R."/>
            <person name="Yoshitake Y."/>
            <person name="Yotsui I."/>
            <person name="Zachgo S."/>
            <person name="Schmutz J."/>
        </authorList>
    </citation>
    <scope>NUCLEOTIDE SEQUENCE [LARGE SCALE GENOMIC DNA]</scope>
    <source>
        <strain evidence="4">Tak-1</strain>
    </source>
</reference>
<proteinExistence type="inferred from homology"/>
<organism evidence="3 4">
    <name type="scientific">Marchantia polymorpha</name>
    <name type="common">Common liverwort</name>
    <name type="synonym">Marchantia aquatica</name>
    <dbReference type="NCBI Taxonomy" id="3197"/>
    <lineage>
        <taxon>Eukaryota</taxon>
        <taxon>Viridiplantae</taxon>
        <taxon>Streptophyta</taxon>
        <taxon>Embryophyta</taxon>
        <taxon>Marchantiophyta</taxon>
        <taxon>Marchantiopsida</taxon>
        <taxon>Marchantiidae</taxon>
        <taxon>Marchantiales</taxon>
        <taxon>Marchantiaceae</taxon>
        <taxon>Marchantia</taxon>
    </lineage>
</organism>
<evidence type="ECO:0000313" key="4">
    <source>
        <dbReference type="Proteomes" id="UP000244005"/>
    </source>
</evidence>
<evidence type="ECO:0000256" key="2">
    <source>
        <dbReference type="ARBA" id="ARBA00019577"/>
    </source>
</evidence>
<dbReference type="EMBL" id="KZ772741">
    <property type="protein sequence ID" value="PTQ35686.1"/>
    <property type="molecule type" value="Genomic_DNA"/>
</dbReference>
<dbReference type="Gramene" id="Mp2g23810.1">
    <property type="protein sequence ID" value="Mp2g23810.1.cds"/>
    <property type="gene ID" value="Mp2g23810"/>
</dbReference>
<comment type="similarity">
    <text evidence="1">Belongs to the BLOC1S1 family.</text>
</comment>